<reference evidence="2 3" key="1">
    <citation type="journal article" date="2015" name="Genome Biol. Evol.">
        <title>Phylogenomic analyses indicate that early fungi evolved digesting cell walls of algal ancestors of land plants.</title>
        <authorList>
            <person name="Chang Y."/>
            <person name="Wang S."/>
            <person name="Sekimoto S."/>
            <person name="Aerts A.L."/>
            <person name="Choi C."/>
            <person name="Clum A."/>
            <person name="LaButti K.M."/>
            <person name="Lindquist E.A."/>
            <person name="Yee Ngan C."/>
            <person name="Ohm R.A."/>
            <person name="Salamov A.A."/>
            <person name="Grigoriev I.V."/>
            <person name="Spatafora J.W."/>
            <person name="Berbee M.L."/>
        </authorList>
    </citation>
    <scope>NUCLEOTIDE SEQUENCE [LARGE SCALE GENOMIC DNA]</scope>
    <source>
        <strain evidence="2 3">JEL478</strain>
    </source>
</reference>
<dbReference type="Proteomes" id="UP000070544">
    <property type="component" value="Unassembled WGS sequence"/>
</dbReference>
<feature type="compositionally biased region" description="Low complexity" evidence="1">
    <location>
        <begin position="156"/>
        <end position="177"/>
    </location>
</feature>
<evidence type="ECO:0000313" key="2">
    <source>
        <dbReference type="EMBL" id="KXS14804.1"/>
    </source>
</evidence>
<organism evidence="2 3">
    <name type="scientific">Gonapodya prolifera (strain JEL478)</name>
    <name type="common">Monoblepharis prolifera</name>
    <dbReference type="NCBI Taxonomy" id="1344416"/>
    <lineage>
        <taxon>Eukaryota</taxon>
        <taxon>Fungi</taxon>
        <taxon>Fungi incertae sedis</taxon>
        <taxon>Chytridiomycota</taxon>
        <taxon>Chytridiomycota incertae sedis</taxon>
        <taxon>Monoblepharidomycetes</taxon>
        <taxon>Monoblepharidales</taxon>
        <taxon>Gonapodyaceae</taxon>
        <taxon>Gonapodya</taxon>
    </lineage>
</organism>
<gene>
    <name evidence="2" type="ORF">M427DRAFT_135500</name>
</gene>
<feature type="compositionally biased region" description="Low complexity" evidence="1">
    <location>
        <begin position="1"/>
        <end position="44"/>
    </location>
</feature>
<dbReference type="EMBL" id="KQ965766">
    <property type="protein sequence ID" value="KXS14804.1"/>
    <property type="molecule type" value="Genomic_DNA"/>
</dbReference>
<feature type="region of interest" description="Disordered" evidence="1">
    <location>
        <begin position="156"/>
        <end position="178"/>
    </location>
</feature>
<feature type="region of interest" description="Disordered" evidence="1">
    <location>
        <begin position="1"/>
        <end position="50"/>
    </location>
</feature>
<name>A0A139ADY8_GONPJ</name>
<evidence type="ECO:0000256" key="1">
    <source>
        <dbReference type="SAM" id="MobiDB-lite"/>
    </source>
</evidence>
<accession>A0A139ADY8</accession>
<dbReference type="AlphaFoldDB" id="A0A139ADY8"/>
<keyword evidence="3" id="KW-1185">Reference proteome</keyword>
<protein>
    <submittedName>
        <fullName evidence="2">Uncharacterized protein</fullName>
    </submittedName>
</protein>
<evidence type="ECO:0000313" key="3">
    <source>
        <dbReference type="Proteomes" id="UP000070544"/>
    </source>
</evidence>
<sequence>MHSPSLLSASSPLLSSSSLSSSPHTHTHTHSPSPSPSNSTTSSSGEAGLGLDWKDERDVPIAEMMGCVGGDGWGAQRSMGYRVSKTDKKGGYLTYIVDESCLARARRDGVACVAELTLIFPHAPLYAAARKRLPAVLTSLRPSTFFRDVLDPVKPSSIPTTTSSSSSSSSSSTTTPSQPDEIYLQTASLLIPPPPVSTLEKSLKSRLDPPIARIALIVRPAGFALGDAGVKCVRAWVSRAEASARVEEVRRVEQAKRLTEVQKGGLLGIGVYGGTWVGV</sequence>
<proteinExistence type="predicted"/>